<evidence type="ECO:0000256" key="2">
    <source>
        <dbReference type="ARBA" id="ARBA00023203"/>
    </source>
</evidence>
<dbReference type="PROSITE" id="PS00019">
    <property type="entry name" value="ACTININ_1"/>
    <property type="match status" value="1"/>
</dbReference>
<dbReference type="SUPFAM" id="SSF47576">
    <property type="entry name" value="Calponin-homology domain, CH-domain"/>
    <property type="match status" value="1"/>
</dbReference>
<proteinExistence type="predicted"/>
<dbReference type="Proteomes" id="UP001497482">
    <property type="component" value="Chromosome 11"/>
</dbReference>
<protein>
    <recommendedName>
        <fullName evidence="3">Calponin-homology (CH) domain-containing protein</fullName>
    </recommendedName>
</protein>
<evidence type="ECO:0000313" key="5">
    <source>
        <dbReference type="Proteomes" id="UP001497482"/>
    </source>
</evidence>
<dbReference type="GO" id="GO:0003779">
    <property type="term" value="F:actin binding"/>
    <property type="evidence" value="ECO:0007669"/>
    <property type="project" value="UniProtKB-KW"/>
</dbReference>
<keyword evidence="5" id="KW-1185">Reference proteome</keyword>
<keyword evidence="2" id="KW-0009">Actin-binding</keyword>
<dbReference type="PANTHER" id="PTHR11915">
    <property type="entry name" value="SPECTRIN/FILAMIN RELATED CYTOSKELETAL PROTEIN"/>
    <property type="match status" value="1"/>
</dbReference>
<dbReference type="AlphaFoldDB" id="A0AAV2JBN5"/>
<organism evidence="4 5">
    <name type="scientific">Knipowitschia caucasica</name>
    <name type="common">Caucasian dwarf goby</name>
    <name type="synonym">Pomatoschistus caucasicus</name>
    <dbReference type="NCBI Taxonomy" id="637954"/>
    <lineage>
        <taxon>Eukaryota</taxon>
        <taxon>Metazoa</taxon>
        <taxon>Chordata</taxon>
        <taxon>Craniata</taxon>
        <taxon>Vertebrata</taxon>
        <taxon>Euteleostomi</taxon>
        <taxon>Actinopterygii</taxon>
        <taxon>Neopterygii</taxon>
        <taxon>Teleostei</taxon>
        <taxon>Neoteleostei</taxon>
        <taxon>Acanthomorphata</taxon>
        <taxon>Gobiaria</taxon>
        <taxon>Gobiiformes</taxon>
        <taxon>Gobioidei</taxon>
        <taxon>Gobiidae</taxon>
        <taxon>Gobiinae</taxon>
        <taxon>Knipowitschia</taxon>
    </lineage>
</organism>
<evidence type="ECO:0000259" key="3">
    <source>
        <dbReference type="PROSITE" id="PS50021"/>
    </source>
</evidence>
<dbReference type="EMBL" id="OZ035833">
    <property type="protein sequence ID" value="CAL1573608.1"/>
    <property type="molecule type" value="Genomic_DNA"/>
</dbReference>
<keyword evidence="1" id="KW-0677">Repeat</keyword>
<name>A0AAV2JBN5_KNICA</name>
<dbReference type="InterPro" id="IPR036872">
    <property type="entry name" value="CH_dom_sf"/>
</dbReference>
<dbReference type="Gene3D" id="1.10.418.10">
    <property type="entry name" value="Calponin-like domain"/>
    <property type="match status" value="1"/>
</dbReference>
<dbReference type="Pfam" id="PF00307">
    <property type="entry name" value="CH"/>
    <property type="match status" value="1"/>
</dbReference>
<sequence length="194" mass="22278">MASPYPALSSSFCHSGLWESSALGSWGPGCKQVGPNNRLNAFLWSTMSTISPTDFDNLEIQQQYNDINNRWDLAAETDWDNENSSARLFERSRIKALAENMEWEHREREPCLSPAAFVNQVQYSNILEGRFKQLQDEREAVQKKTFTKWVNSHLGRVTCRIGDLYTDLRDGRMLIRLLEVLSGEQLVSVPQETF</sequence>
<dbReference type="InterPro" id="IPR001589">
    <property type="entry name" value="Actinin_actin-bd_CS"/>
</dbReference>
<gene>
    <name evidence="4" type="ORF">KC01_LOCUS5482</name>
</gene>
<evidence type="ECO:0000256" key="1">
    <source>
        <dbReference type="ARBA" id="ARBA00022737"/>
    </source>
</evidence>
<feature type="domain" description="Calponin-homology (CH)" evidence="3">
    <location>
        <begin position="140"/>
        <end position="194"/>
    </location>
</feature>
<dbReference type="PROSITE" id="PS50021">
    <property type="entry name" value="CH"/>
    <property type="match status" value="1"/>
</dbReference>
<reference evidence="4 5" key="1">
    <citation type="submission" date="2024-04" db="EMBL/GenBank/DDBJ databases">
        <authorList>
            <person name="Waldvogel A.-M."/>
            <person name="Schoenle A."/>
        </authorList>
    </citation>
    <scope>NUCLEOTIDE SEQUENCE [LARGE SCALE GENOMIC DNA]</scope>
</reference>
<dbReference type="InterPro" id="IPR001715">
    <property type="entry name" value="CH_dom"/>
</dbReference>
<evidence type="ECO:0000313" key="4">
    <source>
        <dbReference type="EMBL" id="CAL1573608.1"/>
    </source>
</evidence>
<accession>A0AAV2JBN5</accession>